<gene>
    <name evidence="19" type="primary">mutT</name>
    <name evidence="19" type="ORF">GCM10009119_30170</name>
</gene>
<keyword evidence="7 17" id="KW-0378">Hydrolase</keyword>
<organism evidence="19 20">
    <name type="scientific">Algoriphagus jejuensis</name>
    <dbReference type="NCBI Taxonomy" id="419934"/>
    <lineage>
        <taxon>Bacteria</taxon>
        <taxon>Pseudomonadati</taxon>
        <taxon>Bacteroidota</taxon>
        <taxon>Cytophagia</taxon>
        <taxon>Cytophagales</taxon>
        <taxon>Cyclobacteriaceae</taxon>
        <taxon>Algoriphagus</taxon>
    </lineage>
</organism>
<dbReference type="InterPro" id="IPR000086">
    <property type="entry name" value="NUDIX_hydrolase_dom"/>
</dbReference>
<evidence type="ECO:0000256" key="14">
    <source>
        <dbReference type="ARBA" id="ARBA00041592"/>
    </source>
</evidence>
<keyword evidence="20" id="KW-1185">Reference proteome</keyword>
<dbReference type="Gene3D" id="3.90.79.10">
    <property type="entry name" value="Nucleoside Triphosphate Pyrophosphohydrolase"/>
    <property type="match status" value="1"/>
</dbReference>
<dbReference type="SUPFAM" id="SSF55811">
    <property type="entry name" value="Nudix"/>
    <property type="match status" value="1"/>
</dbReference>
<reference evidence="20" key="1">
    <citation type="journal article" date="2019" name="Int. J. Syst. Evol. Microbiol.">
        <title>The Global Catalogue of Microorganisms (GCM) 10K type strain sequencing project: providing services to taxonomists for standard genome sequencing and annotation.</title>
        <authorList>
            <consortium name="The Broad Institute Genomics Platform"/>
            <consortium name="The Broad Institute Genome Sequencing Center for Infectious Disease"/>
            <person name="Wu L."/>
            <person name="Ma J."/>
        </authorList>
    </citation>
    <scope>NUCLEOTIDE SEQUENCE [LARGE SCALE GENOMIC DNA]</scope>
    <source>
        <strain evidence="20">JCM 16112</strain>
    </source>
</reference>
<dbReference type="PROSITE" id="PS51462">
    <property type="entry name" value="NUDIX"/>
    <property type="match status" value="1"/>
</dbReference>
<evidence type="ECO:0000259" key="18">
    <source>
        <dbReference type="PROSITE" id="PS51462"/>
    </source>
</evidence>
<dbReference type="InterPro" id="IPR047127">
    <property type="entry name" value="MutT-like"/>
</dbReference>
<dbReference type="PRINTS" id="PR00502">
    <property type="entry name" value="NUDIXFAMILY"/>
</dbReference>
<keyword evidence="5" id="KW-0479">Metal-binding</keyword>
<feature type="domain" description="Nudix hydrolase" evidence="18">
    <location>
        <begin position="1"/>
        <end position="126"/>
    </location>
</feature>
<dbReference type="PANTHER" id="PTHR47707:SF1">
    <property type="entry name" value="NUDIX HYDROLASE FAMILY PROTEIN"/>
    <property type="match status" value="1"/>
</dbReference>
<evidence type="ECO:0000256" key="5">
    <source>
        <dbReference type="ARBA" id="ARBA00022723"/>
    </source>
</evidence>
<dbReference type="EMBL" id="BAAAFI010000038">
    <property type="protein sequence ID" value="GAA0880047.1"/>
    <property type="molecule type" value="Genomic_DNA"/>
</dbReference>
<dbReference type="InterPro" id="IPR020084">
    <property type="entry name" value="NUDIX_hydrolase_CS"/>
</dbReference>
<dbReference type="InterPro" id="IPR020476">
    <property type="entry name" value="Nudix_hydrolase"/>
</dbReference>
<evidence type="ECO:0000256" key="8">
    <source>
        <dbReference type="ARBA" id="ARBA00022842"/>
    </source>
</evidence>
<evidence type="ECO:0000256" key="12">
    <source>
        <dbReference type="ARBA" id="ARBA00038905"/>
    </source>
</evidence>
<evidence type="ECO:0000256" key="16">
    <source>
        <dbReference type="ARBA" id="ARBA00042798"/>
    </source>
</evidence>
<evidence type="ECO:0000256" key="6">
    <source>
        <dbReference type="ARBA" id="ARBA00022763"/>
    </source>
</evidence>
<evidence type="ECO:0000313" key="20">
    <source>
        <dbReference type="Proteomes" id="UP001500469"/>
    </source>
</evidence>
<comment type="similarity">
    <text evidence="2 17">Belongs to the Nudix hydrolase family.</text>
</comment>
<keyword evidence="8" id="KW-0460">Magnesium</keyword>
<evidence type="ECO:0000256" key="13">
    <source>
        <dbReference type="ARBA" id="ARBA00040794"/>
    </source>
</evidence>
<dbReference type="Pfam" id="PF00293">
    <property type="entry name" value="NUDIX"/>
    <property type="match status" value="1"/>
</dbReference>
<evidence type="ECO:0000256" key="7">
    <source>
        <dbReference type="ARBA" id="ARBA00022801"/>
    </source>
</evidence>
<comment type="cofactor">
    <cofactor evidence="1">
        <name>Mg(2+)</name>
        <dbReference type="ChEBI" id="CHEBI:18420"/>
    </cofactor>
</comment>
<evidence type="ECO:0000256" key="11">
    <source>
        <dbReference type="ARBA" id="ARBA00036904"/>
    </source>
</evidence>
<evidence type="ECO:0000256" key="10">
    <source>
        <dbReference type="ARBA" id="ARBA00035861"/>
    </source>
</evidence>
<sequence length="138" mass="15828">MKIIPVTCALIIHQGKVLAAQRSETMDLPGKWEFPGGKVEAGENPETCLIREIREELGIEIEVVEQLPVSDYSYPTKTIRLIPFSVFWKSGEIHLLEHSRFAWLDKNNLISMDWAAADLPTVRYLHDNWVTLVIQTNR</sequence>
<dbReference type="CDD" id="cd03425">
    <property type="entry name" value="NUDIX_MutT_NudA_like"/>
    <property type="match status" value="1"/>
</dbReference>
<evidence type="ECO:0000256" key="15">
    <source>
        <dbReference type="ARBA" id="ARBA00041979"/>
    </source>
</evidence>
<dbReference type="PROSITE" id="PS00893">
    <property type="entry name" value="NUDIX_BOX"/>
    <property type="match status" value="1"/>
</dbReference>
<evidence type="ECO:0000256" key="1">
    <source>
        <dbReference type="ARBA" id="ARBA00001946"/>
    </source>
</evidence>
<keyword evidence="6" id="KW-0227">DNA damage</keyword>
<keyword evidence="3" id="KW-0515">Mutator protein</keyword>
<comment type="caution">
    <text evidence="19">The sequence shown here is derived from an EMBL/GenBank/DDBJ whole genome shotgun (WGS) entry which is preliminary data.</text>
</comment>
<evidence type="ECO:0000256" key="17">
    <source>
        <dbReference type="RuleBase" id="RU003476"/>
    </source>
</evidence>
<dbReference type="EC" id="3.6.1.55" evidence="12"/>
<evidence type="ECO:0000256" key="9">
    <source>
        <dbReference type="ARBA" id="ARBA00023204"/>
    </source>
</evidence>
<keyword evidence="4" id="KW-0235">DNA replication</keyword>
<comment type="catalytic activity">
    <reaction evidence="11">
        <text>8-oxo-GTP + H2O = 8-oxo-GMP + diphosphate + H(+)</text>
        <dbReference type="Rhea" id="RHEA:67616"/>
        <dbReference type="ChEBI" id="CHEBI:15377"/>
        <dbReference type="ChEBI" id="CHEBI:15378"/>
        <dbReference type="ChEBI" id="CHEBI:33019"/>
        <dbReference type="ChEBI" id="CHEBI:143553"/>
        <dbReference type="ChEBI" id="CHEBI:145694"/>
    </reaction>
</comment>
<dbReference type="PANTHER" id="PTHR47707">
    <property type="entry name" value="8-OXO-DGTP DIPHOSPHATASE"/>
    <property type="match status" value="1"/>
</dbReference>
<name>A0ABP3YH69_9BACT</name>
<evidence type="ECO:0000256" key="3">
    <source>
        <dbReference type="ARBA" id="ARBA00022457"/>
    </source>
</evidence>
<dbReference type="RefSeq" id="WP_343853061.1">
    <property type="nucleotide sequence ID" value="NZ_BAAAFI010000038.1"/>
</dbReference>
<protein>
    <recommendedName>
        <fullName evidence="13">8-oxo-dGTP diphosphatase</fullName>
        <ecNumber evidence="12">3.6.1.55</ecNumber>
    </recommendedName>
    <alternativeName>
        <fullName evidence="16">7,8-dihydro-8-oxoguanine-triphosphatase</fullName>
    </alternativeName>
    <alternativeName>
        <fullName evidence="15">Mutator protein MutT</fullName>
    </alternativeName>
    <alternativeName>
        <fullName evidence="14">dGTP pyrophosphohydrolase</fullName>
    </alternativeName>
</protein>
<keyword evidence="9" id="KW-0234">DNA repair</keyword>
<comment type="catalytic activity">
    <reaction evidence="10">
        <text>8-oxo-dGTP + H2O = 8-oxo-dGMP + diphosphate + H(+)</text>
        <dbReference type="Rhea" id="RHEA:31575"/>
        <dbReference type="ChEBI" id="CHEBI:15377"/>
        <dbReference type="ChEBI" id="CHEBI:15378"/>
        <dbReference type="ChEBI" id="CHEBI:33019"/>
        <dbReference type="ChEBI" id="CHEBI:63224"/>
        <dbReference type="ChEBI" id="CHEBI:77896"/>
        <dbReference type="EC" id="3.6.1.55"/>
    </reaction>
</comment>
<dbReference type="Proteomes" id="UP001500469">
    <property type="component" value="Unassembled WGS sequence"/>
</dbReference>
<proteinExistence type="inferred from homology"/>
<dbReference type="InterPro" id="IPR015797">
    <property type="entry name" value="NUDIX_hydrolase-like_dom_sf"/>
</dbReference>
<accession>A0ABP3YH69</accession>
<evidence type="ECO:0000256" key="4">
    <source>
        <dbReference type="ARBA" id="ARBA00022705"/>
    </source>
</evidence>
<evidence type="ECO:0000256" key="2">
    <source>
        <dbReference type="ARBA" id="ARBA00005582"/>
    </source>
</evidence>
<evidence type="ECO:0000313" key="19">
    <source>
        <dbReference type="EMBL" id="GAA0880047.1"/>
    </source>
</evidence>